<proteinExistence type="predicted"/>
<accession>A0A919XSQ2</accession>
<comment type="caution">
    <text evidence="1">The sequence shown here is derived from an EMBL/GenBank/DDBJ whole genome shotgun (WGS) entry which is preliminary data.</text>
</comment>
<dbReference type="Proteomes" id="UP000681162">
    <property type="component" value="Unassembled WGS sequence"/>
</dbReference>
<evidence type="ECO:0000313" key="2">
    <source>
        <dbReference type="Proteomes" id="UP000681162"/>
    </source>
</evidence>
<organism evidence="1 2">
    <name type="scientific">Paenibacillus antibioticophila</name>
    <dbReference type="NCBI Taxonomy" id="1274374"/>
    <lineage>
        <taxon>Bacteria</taxon>
        <taxon>Bacillati</taxon>
        <taxon>Bacillota</taxon>
        <taxon>Bacilli</taxon>
        <taxon>Bacillales</taxon>
        <taxon>Paenibacillaceae</taxon>
        <taxon>Paenibacillus</taxon>
    </lineage>
</organism>
<sequence length="89" mass="10556">MMHDILEQALERRTWEVVALCEEKNDETYKSLVAVLKKLRNHVPLELIDELNSIEDLFVQKNTDVVIMAHQMGINDYRNFINKFKNYCS</sequence>
<keyword evidence="2" id="KW-1185">Reference proteome</keyword>
<dbReference type="AlphaFoldDB" id="A0A919XSQ2"/>
<dbReference type="RefSeq" id="WP_212939181.1">
    <property type="nucleotide sequence ID" value="NZ_BORR01000005.1"/>
</dbReference>
<evidence type="ECO:0000313" key="1">
    <source>
        <dbReference type="EMBL" id="GIO36863.1"/>
    </source>
</evidence>
<reference evidence="1 2" key="1">
    <citation type="submission" date="2021-03" db="EMBL/GenBank/DDBJ databases">
        <title>Antimicrobial resistance genes in bacteria isolated from Japanese honey, and their potential for conferring macrolide and lincosamide resistance in the American foulbrood pathogen Paenibacillus larvae.</title>
        <authorList>
            <person name="Okamoto M."/>
            <person name="Kumagai M."/>
            <person name="Kanamori H."/>
            <person name="Takamatsu D."/>
        </authorList>
    </citation>
    <scope>NUCLEOTIDE SEQUENCE [LARGE SCALE GENOMIC DNA]</scope>
    <source>
        <strain evidence="1 2">J41TS12</strain>
    </source>
</reference>
<dbReference type="EMBL" id="BORR01000005">
    <property type="protein sequence ID" value="GIO36863.1"/>
    <property type="molecule type" value="Genomic_DNA"/>
</dbReference>
<protein>
    <submittedName>
        <fullName evidence="1">Uncharacterized protein</fullName>
    </submittedName>
</protein>
<name>A0A919XSQ2_9BACL</name>
<gene>
    <name evidence="1" type="ORF">J41TS12_17240</name>
</gene>